<keyword evidence="1" id="KW-1133">Transmembrane helix</keyword>
<feature type="transmembrane region" description="Helical" evidence="1">
    <location>
        <begin position="90"/>
        <end position="110"/>
    </location>
</feature>
<comment type="caution">
    <text evidence="2">The sequence shown here is derived from an EMBL/GenBank/DDBJ whole genome shotgun (WGS) entry which is preliminary data.</text>
</comment>
<dbReference type="OrthoDB" id="2914991at2"/>
<keyword evidence="1" id="KW-0472">Membrane</keyword>
<organism evidence="2 3">
    <name type="scientific">Bacillus manliponensis</name>
    <dbReference type="NCBI Taxonomy" id="574376"/>
    <lineage>
        <taxon>Bacteria</taxon>
        <taxon>Bacillati</taxon>
        <taxon>Bacillota</taxon>
        <taxon>Bacilli</taxon>
        <taxon>Bacillales</taxon>
        <taxon>Bacillaceae</taxon>
        <taxon>Bacillus</taxon>
        <taxon>Bacillus cereus group</taxon>
    </lineage>
</organism>
<dbReference type="STRING" id="574376.BAMA_08750"/>
<dbReference type="Proteomes" id="UP000027822">
    <property type="component" value="Unassembled WGS sequence"/>
</dbReference>
<keyword evidence="1" id="KW-0812">Transmembrane</keyword>
<sequence length="122" mass="14050">MKEKIGFYGFMICCLLSIFFNDYIPDVWNMFILTAALVFGILFRWKSLRELSLKRKVIYSIEFVVCVPILALIIVQGGEGISKLGISHGWVSFLYIVYMIVVFCIASVFITKLNEKLFMDAK</sequence>
<dbReference type="InterPro" id="IPR025621">
    <property type="entry name" value="YoqO"/>
</dbReference>
<keyword evidence="3" id="KW-1185">Reference proteome</keyword>
<evidence type="ECO:0000313" key="2">
    <source>
        <dbReference type="EMBL" id="KEK20872.1"/>
    </source>
</evidence>
<protein>
    <recommendedName>
        <fullName evidence="4">Permease</fullName>
    </recommendedName>
</protein>
<dbReference type="Pfam" id="PF14037">
    <property type="entry name" value="YoqO"/>
    <property type="match status" value="1"/>
</dbReference>
<evidence type="ECO:0000256" key="1">
    <source>
        <dbReference type="SAM" id="Phobius"/>
    </source>
</evidence>
<dbReference type="AlphaFoldDB" id="A0A073K343"/>
<feature type="transmembrane region" description="Helical" evidence="1">
    <location>
        <begin position="5"/>
        <end position="21"/>
    </location>
</feature>
<proteinExistence type="predicted"/>
<gene>
    <name evidence="2" type="ORF">BAMA_08750</name>
</gene>
<evidence type="ECO:0000313" key="3">
    <source>
        <dbReference type="Proteomes" id="UP000027822"/>
    </source>
</evidence>
<reference evidence="2 3" key="1">
    <citation type="submission" date="2014-06" db="EMBL/GenBank/DDBJ databases">
        <title>Draft genome sequence of Bacillus manliponensis JCM 15802 (MCCC 1A00708).</title>
        <authorList>
            <person name="Lai Q."/>
            <person name="Liu Y."/>
            <person name="Shao Z."/>
        </authorList>
    </citation>
    <scope>NUCLEOTIDE SEQUENCE [LARGE SCALE GENOMIC DNA]</scope>
    <source>
        <strain evidence="2 3">JCM 15802</strain>
    </source>
</reference>
<accession>A0A073K343</accession>
<dbReference type="RefSeq" id="WP_034635755.1">
    <property type="nucleotide sequence ID" value="NZ_CBCSJC010000001.1"/>
</dbReference>
<feature type="transmembrane region" description="Helical" evidence="1">
    <location>
        <begin position="27"/>
        <end position="45"/>
    </location>
</feature>
<feature type="transmembrane region" description="Helical" evidence="1">
    <location>
        <begin position="57"/>
        <end position="78"/>
    </location>
</feature>
<name>A0A073K343_9BACI</name>
<evidence type="ECO:0008006" key="4">
    <source>
        <dbReference type="Google" id="ProtNLM"/>
    </source>
</evidence>
<dbReference type="EMBL" id="JOTN01000002">
    <property type="protein sequence ID" value="KEK20872.1"/>
    <property type="molecule type" value="Genomic_DNA"/>
</dbReference>